<proteinExistence type="predicted"/>
<evidence type="ECO:0000313" key="2">
    <source>
        <dbReference type="Proteomes" id="UP000028492"/>
    </source>
</evidence>
<dbReference type="Proteomes" id="UP000028492">
    <property type="component" value="Chromosome"/>
</dbReference>
<organism evidence="1 2">
    <name type="scientific">Amycolatopsis japonica</name>
    <dbReference type="NCBI Taxonomy" id="208439"/>
    <lineage>
        <taxon>Bacteria</taxon>
        <taxon>Bacillati</taxon>
        <taxon>Actinomycetota</taxon>
        <taxon>Actinomycetes</taxon>
        <taxon>Pseudonocardiales</taxon>
        <taxon>Pseudonocardiaceae</taxon>
        <taxon>Amycolatopsis</taxon>
        <taxon>Amycolatopsis japonica group</taxon>
    </lineage>
</organism>
<sequence length="59" mass="6786">MARLFSKQLVFGLSWVCTVSYSIKNILLALWCASKDFRILYSSSQPMLSIDKDDRTQIP</sequence>
<gene>
    <name evidence="1" type="ORF">AJAP_03425</name>
</gene>
<dbReference type="AlphaFoldDB" id="A0A075UMH2"/>
<dbReference type="EMBL" id="CP008953">
    <property type="protein sequence ID" value="AIG73611.1"/>
    <property type="molecule type" value="Genomic_DNA"/>
</dbReference>
<name>A0A075UMH2_9PSEU</name>
<dbReference type="KEGG" id="aja:AJAP_03425"/>
<protein>
    <submittedName>
        <fullName evidence="1">Putative membrane protein</fullName>
    </submittedName>
</protein>
<dbReference type="HOGENOM" id="CLU_2950025_0_0_11"/>
<accession>A0A075UMH2</accession>
<keyword evidence="2" id="KW-1185">Reference proteome</keyword>
<evidence type="ECO:0000313" key="1">
    <source>
        <dbReference type="EMBL" id="AIG73611.1"/>
    </source>
</evidence>
<reference evidence="1 2" key="1">
    <citation type="journal article" date="2014" name="J. Biotechnol.">
        <title>Complete genome sequence of the actinobacterium Amycolatopsis japonica MG417-CF17(T) (=DSM 44213T) producing (S,S)-N,N'-ethylenediaminedisuccinic acid.</title>
        <authorList>
            <person name="Stegmann E."/>
            <person name="Albersmeier A."/>
            <person name="Spohn M."/>
            <person name="Gert H."/>
            <person name="Weber T."/>
            <person name="Wohlleben W."/>
            <person name="Kalinowski J."/>
            <person name="Ruckert C."/>
        </authorList>
    </citation>
    <scope>NUCLEOTIDE SEQUENCE [LARGE SCALE GENOMIC DNA]</scope>
    <source>
        <strain evidence="2">MG417-CF17 (DSM 44213)</strain>
    </source>
</reference>